<dbReference type="EMBL" id="JAANER010000005">
    <property type="protein sequence ID" value="KAG9189797.1"/>
    <property type="molecule type" value="Genomic_DNA"/>
</dbReference>
<comment type="caution">
    <text evidence="2">The sequence shown here is derived from an EMBL/GenBank/DDBJ whole genome shotgun (WGS) entry which is preliminary data.</text>
</comment>
<dbReference type="Proteomes" id="UP001199106">
    <property type="component" value="Unassembled WGS sequence"/>
</dbReference>
<accession>A0AAD4FH96</accession>
<sequence length="106" mass="11402">MGQDDDDSRLPNPAGLTRPCRGFHMSRTPPRPPIAQEPGDDATQQQQSGQRRILPAKHPLPHQPVAALVALRVCGTPNSSPISSLEHGFCPVPSIRSPTQGQATLR</sequence>
<proteinExistence type="predicted"/>
<name>A0AAD4FH96_9PLEO</name>
<feature type="compositionally biased region" description="Polar residues" evidence="1">
    <location>
        <begin position="96"/>
        <end position="106"/>
    </location>
</feature>
<evidence type="ECO:0000313" key="2">
    <source>
        <dbReference type="EMBL" id="KAG9189797.1"/>
    </source>
</evidence>
<protein>
    <submittedName>
        <fullName evidence="2">Uncharacterized protein</fullName>
    </submittedName>
</protein>
<feature type="region of interest" description="Disordered" evidence="1">
    <location>
        <begin position="1"/>
        <end position="60"/>
    </location>
</feature>
<organism evidence="2 3">
    <name type="scientific">Alternaria panax</name>
    <dbReference type="NCBI Taxonomy" id="48097"/>
    <lineage>
        <taxon>Eukaryota</taxon>
        <taxon>Fungi</taxon>
        <taxon>Dikarya</taxon>
        <taxon>Ascomycota</taxon>
        <taxon>Pezizomycotina</taxon>
        <taxon>Dothideomycetes</taxon>
        <taxon>Pleosporomycetidae</taxon>
        <taxon>Pleosporales</taxon>
        <taxon>Pleosporineae</taxon>
        <taxon>Pleosporaceae</taxon>
        <taxon>Alternaria</taxon>
        <taxon>Alternaria sect. Panax</taxon>
    </lineage>
</organism>
<evidence type="ECO:0000313" key="3">
    <source>
        <dbReference type="Proteomes" id="UP001199106"/>
    </source>
</evidence>
<reference evidence="2" key="1">
    <citation type="submission" date="2021-07" db="EMBL/GenBank/DDBJ databases">
        <title>Genome Resource of American Ginseng Black Spot Pathogen Alternaria panax.</title>
        <authorList>
            <person name="Qiu C."/>
            <person name="Wang W."/>
            <person name="Liu Z."/>
        </authorList>
    </citation>
    <scope>NUCLEOTIDE SEQUENCE</scope>
    <source>
        <strain evidence="2">BNCC115425</strain>
    </source>
</reference>
<feature type="region of interest" description="Disordered" evidence="1">
    <location>
        <begin position="85"/>
        <end position="106"/>
    </location>
</feature>
<dbReference type="AlphaFoldDB" id="A0AAD4FH96"/>
<gene>
    <name evidence="2" type="ORF">G6011_06665</name>
</gene>
<keyword evidence="3" id="KW-1185">Reference proteome</keyword>
<evidence type="ECO:0000256" key="1">
    <source>
        <dbReference type="SAM" id="MobiDB-lite"/>
    </source>
</evidence>